<comment type="caution">
    <text evidence="2">The sequence shown here is derived from an EMBL/GenBank/DDBJ whole genome shotgun (WGS) entry which is preliminary data.</text>
</comment>
<dbReference type="Pfam" id="PF16074">
    <property type="entry name" value="PilW"/>
    <property type="match status" value="1"/>
</dbReference>
<proteinExistence type="predicted"/>
<dbReference type="Pfam" id="PF07963">
    <property type="entry name" value="N_methyl"/>
    <property type="match status" value="1"/>
</dbReference>
<dbReference type="InterPro" id="IPR012902">
    <property type="entry name" value="N_methyl_site"/>
</dbReference>
<dbReference type="AlphaFoldDB" id="A0A7X5ZJH9"/>
<keyword evidence="1" id="KW-0472">Membrane</keyword>
<protein>
    <submittedName>
        <fullName evidence="2">Prepilin-type N-terminal cleavage/methylation domain-containing protein</fullName>
    </submittedName>
</protein>
<keyword evidence="1" id="KW-1133">Transmembrane helix</keyword>
<gene>
    <name evidence="2" type="ORF">HBF25_15425</name>
</gene>
<organism evidence="2 3">
    <name type="scientific">Luteibacter anthropi</name>
    <dbReference type="NCBI Taxonomy" id="564369"/>
    <lineage>
        <taxon>Bacteria</taxon>
        <taxon>Pseudomonadati</taxon>
        <taxon>Pseudomonadota</taxon>
        <taxon>Gammaproteobacteria</taxon>
        <taxon>Lysobacterales</taxon>
        <taxon>Rhodanobacteraceae</taxon>
        <taxon>Luteibacter</taxon>
    </lineage>
</organism>
<sequence length="444" mass="46963">MSAMRRFFIKRQRGVTLIELMVAMVLGLIVAGGIVTLFLSTSSSNRAQNQMARLQEEGRFAINRISADLKMAGAQYCSSTGGIANVAAASGVALDSLRSPRVLAMNLSLPQNTTPWGNPYPAAPTAPYYLPSFLYMRGFDCTLTKCTPLSPPPATAGVPAMGTTVGARVAGAAVLQLRYVDSSRGWALGGSSVIVPKNDGTIDHITLVPNTAIGEPPASTIKDGELMLLADCSTAQIFQTTGSTNLVPGDSTVNFAQPRALQPQSAPRLFRLSTDFRTVTYFLQVVSDDGTATGIKTGALMRCDSGTSATCQELVRGIERLDFTYGVEDQGGLLHYLSATDVDSRAGGTIPCPAGAPGATSTDVGCLWRALKTVEVNLLMDGQTPLYTLQGPDIAYAYSPEGNTTPVAPDARGSKGISPADQGFALPMIRRQFNTVVMMRNYNP</sequence>
<dbReference type="EMBL" id="JAARLZ010000008">
    <property type="protein sequence ID" value="NII07775.1"/>
    <property type="molecule type" value="Genomic_DNA"/>
</dbReference>
<dbReference type="InterPro" id="IPR032092">
    <property type="entry name" value="PilW"/>
</dbReference>
<evidence type="ECO:0000256" key="1">
    <source>
        <dbReference type="SAM" id="Phobius"/>
    </source>
</evidence>
<evidence type="ECO:0000313" key="2">
    <source>
        <dbReference type="EMBL" id="NII07775.1"/>
    </source>
</evidence>
<keyword evidence="3" id="KW-1185">Reference proteome</keyword>
<feature type="transmembrane region" description="Helical" evidence="1">
    <location>
        <begin position="20"/>
        <end position="39"/>
    </location>
</feature>
<dbReference type="PROSITE" id="PS00409">
    <property type="entry name" value="PROKAR_NTER_METHYL"/>
    <property type="match status" value="1"/>
</dbReference>
<dbReference type="Proteomes" id="UP000490980">
    <property type="component" value="Unassembled WGS sequence"/>
</dbReference>
<name>A0A7X5ZJH9_9GAMM</name>
<dbReference type="NCBIfam" id="TIGR02532">
    <property type="entry name" value="IV_pilin_GFxxxE"/>
    <property type="match status" value="1"/>
</dbReference>
<evidence type="ECO:0000313" key="3">
    <source>
        <dbReference type="Proteomes" id="UP000490980"/>
    </source>
</evidence>
<reference evidence="2 3" key="1">
    <citation type="submission" date="2020-03" db="EMBL/GenBank/DDBJ databases">
        <authorList>
            <person name="Lai Q."/>
        </authorList>
    </citation>
    <scope>NUCLEOTIDE SEQUENCE [LARGE SCALE GENOMIC DNA]</scope>
    <source>
        <strain evidence="2 3">CCUG 25036</strain>
    </source>
</reference>
<keyword evidence="1" id="KW-0812">Transmembrane</keyword>
<dbReference type="GO" id="GO:0043683">
    <property type="term" value="P:type IV pilus assembly"/>
    <property type="evidence" value="ECO:0007669"/>
    <property type="project" value="InterPro"/>
</dbReference>
<accession>A0A7X5ZJH9</accession>